<evidence type="ECO:0000259" key="16">
    <source>
        <dbReference type="Pfam" id="PF07715"/>
    </source>
</evidence>
<evidence type="ECO:0000256" key="10">
    <source>
        <dbReference type="ARBA" id="ARBA00023170"/>
    </source>
</evidence>
<keyword evidence="9 12" id="KW-0472">Membrane</keyword>
<keyword evidence="4 12" id="KW-1134">Transmembrane beta strand</keyword>
<dbReference type="PROSITE" id="PS52016">
    <property type="entry name" value="TONB_DEPENDENT_REC_3"/>
    <property type="match status" value="1"/>
</dbReference>
<reference evidence="17" key="1">
    <citation type="submission" date="2019-12" db="EMBL/GenBank/DDBJ databases">
        <title>Novel species isolated from a subtropical stream in China.</title>
        <authorList>
            <person name="Lu H."/>
        </authorList>
    </citation>
    <scope>NUCLEOTIDE SEQUENCE [LARGE SCALE GENOMIC DNA]</scope>
    <source>
        <strain evidence="17">FT81W</strain>
    </source>
</reference>
<keyword evidence="8 13" id="KW-0798">TonB box</keyword>
<dbReference type="InterPro" id="IPR037066">
    <property type="entry name" value="Plug_dom_sf"/>
</dbReference>
<evidence type="ECO:0000256" key="1">
    <source>
        <dbReference type="ARBA" id="ARBA00004571"/>
    </source>
</evidence>
<keyword evidence="6 14" id="KW-0732">Signal</keyword>
<keyword evidence="10 17" id="KW-0675">Receptor</keyword>
<dbReference type="Gene3D" id="2.170.130.10">
    <property type="entry name" value="TonB-dependent receptor, plug domain"/>
    <property type="match status" value="1"/>
</dbReference>
<dbReference type="InterPro" id="IPR000531">
    <property type="entry name" value="Beta-barrel_TonB"/>
</dbReference>
<dbReference type="InterPro" id="IPR039426">
    <property type="entry name" value="TonB-dep_rcpt-like"/>
</dbReference>
<evidence type="ECO:0000256" key="14">
    <source>
        <dbReference type="SAM" id="SignalP"/>
    </source>
</evidence>
<feature type="chain" id="PRO_5032459655" evidence="14">
    <location>
        <begin position="26"/>
        <end position="649"/>
    </location>
</feature>
<feature type="signal peptide" evidence="14">
    <location>
        <begin position="1"/>
        <end position="25"/>
    </location>
</feature>
<evidence type="ECO:0000256" key="7">
    <source>
        <dbReference type="ARBA" id="ARBA00023065"/>
    </source>
</evidence>
<dbReference type="GO" id="GO:0015344">
    <property type="term" value="F:siderophore uptake transmembrane transporter activity"/>
    <property type="evidence" value="ECO:0007669"/>
    <property type="project" value="TreeGrafter"/>
</dbReference>
<dbReference type="PANTHER" id="PTHR30069:SF53">
    <property type="entry name" value="COLICIN I RECEPTOR-RELATED"/>
    <property type="match status" value="1"/>
</dbReference>
<evidence type="ECO:0000256" key="8">
    <source>
        <dbReference type="ARBA" id="ARBA00023077"/>
    </source>
</evidence>
<sequence>MTNKKTMVAALAGVCAGAWLVPAAAVDVQDAGTVVVSATLREHNLASAPAFTTVLTADDIAKSPVNSLADLLRETVGVNNQSDGTGRDEIQIRGLAGKYTLMLVNGRRLSSGGALWRGSDFDFSSIPLNSIKRVEIVRGPMAALYGSDAVGGVINIITKTPAKDWRGTVSGEYRAIASGDQGDQYRLGASAAGAFNDALSLSIAAEDYDRKPWYSTSAADTTRPPRLEEKQSQNLVSTLTWKLSETQSLDFDFGYNKDKRPLGLYYYSYNPAWNYTSRDFRAQTITRNTYGVTHKALWSWGSTTAYLSHEDARVDDFNSRYNKPQQRVLKENNTYAKVYGSTEFGRHALTAGVDLRRQTVKDPLSYLTAGQSSTNTSAVFVEDEITLTRQLSLTLAGRDDHTAFGNHFTPKSYLVYQATPEWTVKGGVNQAFKAPDAYQLVKDYSIISCGGNCYLNGNPNLTPEKSTNYELGAEFHRKGLNASAVLFRNDVKDMIVSLYDPAGPSRSWANVAKARTSGVELQADAVLNAAFSVSGNYTRLNADYTDENGKDTRLDNRPRQMASAGVNWNAAPWLQASLSAHYTGEQFYQGGVLPGYTRVDVSASAKAGRNLTVRFGVKNLTDVELESKDKNFATFELGRNYYVSAAYAF</sequence>
<dbReference type="Proteomes" id="UP000447355">
    <property type="component" value="Unassembled WGS sequence"/>
</dbReference>
<organism evidence="17 18">
    <name type="scientific">Duganella vulcania</name>
    <dbReference type="NCBI Taxonomy" id="2692166"/>
    <lineage>
        <taxon>Bacteria</taxon>
        <taxon>Pseudomonadati</taxon>
        <taxon>Pseudomonadota</taxon>
        <taxon>Betaproteobacteria</taxon>
        <taxon>Burkholderiales</taxon>
        <taxon>Oxalobacteraceae</taxon>
        <taxon>Telluria group</taxon>
        <taxon>Duganella</taxon>
    </lineage>
</organism>
<comment type="caution">
    <text evidence="17">The sequence shown here is derived from an EMBL/GenBank/DDBJ whole genome shotgun (WGS) entry which is preliminary data.</text>
</comment>
<name>A0A845GPA1_9BURK</name>
<evidence type="ECO:0000256" key="2">
    <source>
        <dbReference type="ARBA" id="ARBA00009810"/>
    </source>
</evidence>
<dbReference type="InterPro" id="IPR036942">
    <property type="entry name" value="Beta-barrel_TonB_sf"/>
</dbReference>
<keyword evidence="11 12" id="KW-0998">Cell outer membrane</keyword>
<evidence type="ECO:0000256" key="6">
    <source>
        <dbReference type="ARBA" id="ARBA00022729"/>
    </source>
</evidence>
<evidence type="ECO:0000256" key="4">
    <source>
        <dbReference type="ARBA" id="ARBA00022452"/>
    </source>
</evidence>
<gene>
    <name evidence="17" type="ORF">GTP90_15395</name>
</gene>
<feature type="domain" description="TonB-dependent receptor plug" evidence="16">
    <location>
        <begin position="46"/>
        <end position="153"/>
    </location>
</feature>
<accession>A0A845GPA1</accession>
<feature type="domain" description="TonB-dependent receptor-like beta-barrel" evidence="15">
    <location>
        <begin position="248"/>
        <end position="620"/>
    </location>
</feature>
<protein>
    <submittedName>
        <fullName evidence="17">TonB-dependent receptor</fullName>
    </submittedName>
</protein>
<dbReference type="RefSeq" id="WP_161084381.1">
    <property type="nucleotide sequence ID" value="NZ_WWCX01000024.1"/>
</dbReference>
<evidence type="ECO:0000313" key="17">
    <source>
        <dbReference type="EMBL" id="MYM95250.1"/>
    </source>
</evidence>
<comment type="subcellular location">
    <subcellularLocation>
        <location evidence="1 12">Cell outer membrane</location>
        <topology evidence="1 12">Multi-pass membrane protein</topology>
    </subcellularLocation>
</comment>
<dbReference type="GO" id="GO:0044718">
    <property type="term" value="P:siderophore transmembrane transport"/>
    <property type="evidence" value="ECO:0007669"/>
    <property type="project" value="TreeGrafter"/>
</dbReference>
<evidence type="ECO:0000256" key="13">
    <source>
        <dbReference type="RuleBase" id="RU003357"/>
    </source>
</evidence>
<dbReference type="EMBL" id="WWCX01000024">
    <property type="protein sequence ID" value="MYM95250.1"/>
    <property type="molecule type" value="Genomic_DNA"/>
</dbReference>
<dbReference type="Gene3D" id="2.40.170.20">
    <property type="entry name" value="TonB-dependent receptor, beta-barrel domain"/>
    <property type="match status" value="1"/>
</dbReference>
<keyword evidence="3 12" id="KW-0813">Transport</keyword>
<dbReference type="AlphaFoldDB" id="A0A845GPA1"/>
<evidence type="ECO:0000256" key="9">
    <source>
        <dbReference type="ARBA" id="ARBA00023136"/>
    </source>
</evidence>
<evidence type="ECO:0000313" key="18">
    <source>
        <dbReference type="Proteomes" id="UP000447355"/>
    </source>
</evidence>
<dbReference type="PANTHER" id="PTHR30069">
    <property type="entry name" value="TONB-DEPENDENT OUTER MEMBRANE RECEPTOR"/>
    <property type="match status" value="1"/>
</dbReference>
<evidence type="ECO:0000256" key="3">
    <source>
        <dbReference type="ARBA" id="ARBA00022448"/>
    </source>
</evidence>
<evidence type="ECO:0000256" key="12">
    <source>
        <dbReference type="PROSITE-ProRule" id="PRU01360"/>
    </source>
</evidence>
<dbReference type="GO" id="GO:0009279">
    <property type="term" value="C:cell outer membrane"/>
    <property type="evidence" value="ECO:0007669"/>
    <property type="project" value="UniProtKB-SubCell"/>
</dbReference>
<evidence type="ECO:0000259" key="15">
    <source>
        <dbReference type="Pfam" id="PF00593"/>
    </source>
</evidence>
<dbReference type="SUPFAM" id="SSF56935">
    <property type="entry name" value="Porins"/>
    <property type="match status" value="1"/>
</dbReference>
<dbReference type="Pfam" id="PF07715">
    <property type="entry name" value="Plug"/>
    <property type="match status" value="1"/>
</dbReference>
<keyword evidence="7" id="KW-0406">Ion transport</keyword>
<proteinExistence type="inferred from homology"/>
<evidence type="ECO:0000256" key="5">
    <source>
        <dbReference type="ARBA" id="ARBA00022692"/>
    </source>
</evidence>
<dbReference type="CDD" id="cd01347">
    <property type="entry name" value="ligand_gated_channel"/>
    <property type="match status" value="1"/>
</dbReference>
<dbReference type="InterPro" id="IPR012910">
    <property type="entry name" value="Plug_dom"/>
</dbReference>
<keyword evidence="5 12" id="KW-0812">Transmembrane</keyword>
<evidence type="ECO:0000256" key="11">
    <source>
        <dbReference type="ARBA" id="ARBA00023237"/>
    </source>
</evidence>
<dbReference type="Pfam" id="PF00593">
    <property type="entry name" value="TonB_dep_Rec_b-barrel"/>
    <property type="match status" value="1"/>
</dbReference>
<comment type="similarity">
    <text evidence="2 12 13">Belongs to the TonB-dependent receptor family.</text>
</comment>